<protein>
    <submittedName>
        <fullName evidence="1">Uncharacterized protein</fullName>
    </submittedName>
</protein>
<sequence>MKKELKDYNIYTKSFEKECGLSHAYGILNQNFS</sequence>
<evidence type="ECO:0000313" key="1">
    <source>
        <dbReference type="EMBL" id="GAG82209.1"/>
    </source>
</evidence>
<gene>
    <name evidence="1" type="ORF">S01H4_26117</name>
</gene>
<feature type="non-terminal residue" evidence="1">
    <location>
        <position position="33"/>
    </location>
</feature>
<organism evidence="1">
    <name type="scientific">marine sediment metagenome</name>
    <dbReference type="NCBI Taxonomy" id="412755"/>
    <lineage>
        <taxon>unclassified sequences</taxon>
        <taxon>metagenomes</taxon>
        <taxon>ecological metagenomes</taxon>
    </lineage>
</organism>
<dbReference type="EMBL" id="BART01012535">
    <property type="protein sequence ID" value="GAG82209.1"/>
    <property type="molecule type" value="Genomic_DNA"/>
</dbReference>
<proteinExistence type="predicted"/>
<comment type="caution">
    <text evidence="1">The sequence shown here is derived from an EMBL/GenBank/DDBJ whole genome shotgun (WGS) entry which is preliminary data.</text>
</comment>
<name>X1AJ32_9ZZZZ</name>
<reference evidence="1" key="1">
    <citation type="journal article" date="2014" name="Front. Microbiol.">
        <title>High frequency of phylogenetically diverse reductive dehalogenase-homologous genes in deep subseafloor sedimentary metagenomes.</title>
        <authorList>
            <person name="Kawai M."/>
            <person name="Futagami T."/>
            <person name="Toyoda A."/>
            <person name="Takaki Y."/>
            <person name="Nishi S."/>
            <person name="Hori S."/>
            <person name="Arai W."/>
            <person name="Tsubouchi T."/>
            <person name="Morono Y."/>
            <person name="Uchiyama I."/>
            <person name="Ito T."/>
            <person name="Fujiyama A."/>
            <person name="Inagaki F."/>
            <person name="Takami H."/>
        </authorList>
    </citation>
    <scope>NUCLEOTIDE SEQUENCE</scope>
    <source>
        <strain evidence="1">Expedition CK06-06</strain>
    </source>
</reference>
<dbReference type="AlphaFoldDB" id="X1AJ32"/>
<accession>X1AJ32</accession>